<comment type="caution">
    <text evidence="8">The sequence shown here is derived from an EMBL/GenBank/DDBJ whole genome shotgun (WGS) entry which is preliminary data.</text>
</comment>
<keyword evidence="2 5" id="KW-0547">Nucleotide-binding</keyword>
<gene>
    <name evidence="8" type="ORF">POL72_19675</name>
</gene>
<dbReference type="RefSeq" id="WP_272096985.1">
    <property type="nucleotide sequence ID" value="NZ_JAQNDK010000002.1"/>
</dbReference>
<dbReference type="EMBL" id="JAQNDK010000002">
    <property type="protein sequence ID" value="MDC0679971.1"/>
    <property type="molecule type" value="Genomic_DNA"/>
</dbReference>
<dbReference type="InterPro" id="IPR000719">
    <property type="entry name" value="Prot_kinase_dom"/>
</dbReference>
<evidence type="ECO:0000256" key="1">
    <source>
        <dbReference type="ARBA" id="ARBA00022679"/>
    </source>
</evidence>
<dbReference type="PANTHER" id="PTHR43289:SF6">
    <property type="entry name" value="SERINE_THREONINE-PROTEIN KINASE NEKL-3"/>
    <property type="match status" value="1"/>
</dbReference>
<dbReference type="Pfam" id="PF00069">
    <property type="entry name" value="Pkinase"/>
    <property type="match status" value="1"/>
</dbReference>
<sequence>MSDPAALLRKLAGELHLSPSACAEIQRALAEHAARSLTEELPATVVRDAPAAAGGAPRQTGGASAVAERRPSAAPPAVHAPVAAWPWDRYDDLGLIGRGGMGEVRRVRDRVMGRVLAMKLLRIEGQDDADGRARFLDEARLTACLQHPGIVPVHDCGMLPTGQLWFTMKEVRGRTLSALIRALHASGEAGPSPEALRRVLDVFVRVCEAVAYAHGQGVLHRDLKPDNVMIGEFGEVLVMDWGIARATARGALADALPDSGHHTHAGLVLGTPVYMPPEQARGEAEQLGPPSDVYSLGAVLYELLCGEPPFRGTALAVLAQVVQRSPEQLAVRCPDQIPRDLIAICERAMARAPSARYASAEVLAAEIRGFLDGARRRERARALVEESRALAPQIEGLRARARALRAEAKAVLGRLDSFAPAAEKAQGWALEDEARALDRAAALDEATWHQKLRAALNEAPDFDEAHAALADAHLADLRAAEEARDAEAAARAEAFLRAHARERHAVLLRGTGALSLRTDPEGAQVWLLRYVEQERRLRAEPQGFLGHTPLCEVPLARGSYLLLIRAPGYREARYPVKIGRGEHWDGVRPGGAEPFVVPLLPSEALGEEDVYVPAGFFSAGGDPQAGDGLPACRIWVDGFVVRRHPVTQAEYLAFLNDLLERGRESEAAAACPRAARAIAGNVDIPLFARDGDGRFVLGPQARAEQARHPVASVDWRSAVAYASWLEARTGAPWRLVGELEREKAARGVDGRFFPWGDEPEPTWACMVGGRPGPASPAPVDDHPTDEGPHGARGLAGNIRDWCAELWMPDGPTVVDRIARLQPADAAAPGLRSIRGGAWSSGPPAVCRAAGRFAARPEDRFSAVGFRLARPVVAGG</sequence>
<keyword evidence="3 8" id="KW-0418">Kinase</keyword>
<protein>
    <submittedName>
        <fullName evidence="8">Bifunctional serine/threonine-protein kinase/formylglycine-generating enzyme family protein</fullName>
    </submittedName>
</protein>
<accession>A0ABT5C464</accession>
<keyword evidence="1" id="KW-0808">Transferase</keyword>
<dbReference type="PROSITE" id="PS00107">
    <property type="entry name" value="PROTEIN_KINASE_ATP"/>
    <property type="match status" value="1"/>
</dbReference>
<evidence type="ECO:0000256" key="3">
    <source>
        <dbReference type="ARBA" id="ARBA00022777"/>
    </source>
</evidence>
<dbReference type="GO" id="GO:0016301">
    <property type="term" value="F:kinase activity"/>
    <property type="evidence" value="ECO:0007669"/>
    <property type="project" value="UniProtKB-KW"/>
</dbReference>
<dbReference type="Proteomes" id="UP001217485">
    <property type="component" value="Unassembled WGS sequence"/>
</dbReference>
<evidence type="ECO:0000313" key="8">
    <source>
        <dbReference type="EMBL" id="MDC0679971.1"/>
    </source>
</evidence>
<keyword evidence="9" id="KW-1185">Reference proteome</keyword>
<dbReference type="InterPro" id="IPR017441">
    <property type="entry name" value="Protein_kinase_ATP_BS"/>
</dbReference>
<dbReference type="SUPFAM" id="SSF56112">
    <property type="entry name" value="Protein kinase-like (PK-like)"/>
    <property type="match status" value="1"/>
</dbReference>
<dbReference type="InterPro" id="IPR016187">
    <property type="entry name" value="CTDL_fold"/>
</dbReference>
<feature type="region of interest" description="Disordered" evidence="6">
    <location>
        <begin position="48"/>
        <end position="73"/>
    </location>
</feature>
<dbReference type="PANTHER" id="PTHR43289">
    <property type="entry name" value="MITOGEN-ACTIVATED PROTEIN KINASE KINASE KINASE 20-RELATED"/>
    <property type="match status" value="1"/>
</dbReference>
<dbReference type="InterPro" id="IPR005532">
    <property type="entry name" value="SUMF_dom"/>
</dbReference>
<evidence type="ECO:0000313" key="9">
    <source>
        <dbReference type="Proteomes" id="UP001217485"/>
    </source>
</evidence>
<dbReference type="SMART" id="SM00220">
    <property type="entry name" value="S_TKc"/>
    <property type="match status" value="1"/>
</dbReference>
<evidence type="ECO:0000256" key="2">
    <source>
        <dbReference type="ARBA" id="ARBA00022741"/>
    </source>
</evidence>
<feature type="binding site" evidence="5">
    <location>
        <position position="119"/>
    </location>
    <ligand>
        <name>ATP</name>
        <dbReference type="ChEBI" id="CHEBI:30616"/>
    </ligand>
</feature>
<keyword evidence="4 5" id="KW-0067">ATP-binding</keyword>
<proteinExistence type="predicted"/>
<dbReference type="InterPro" id="IPR008271">
    <property type="entry name" value="Ser/Thr_kinase_AS"/>
</dbReference>
<reference evidence="8 9" key="1">
    <citation type="submission" date="2023-01" db="EMBL/GenBank/DDBJ databases">
        <title>Minimal conservation of predation-associated metabolite biosynthetic gene clusters underscores biosynthetic potential of Myxococcota including descriptions for ten novel species: Archangium lansinium sp. nov., Myxococcus landrumus sp. nov., Nannocystis bai.</title>
        <authorList>
            <person name="Ahearne A."/>
            <person name="Stevens C."/>
            <person name="Dowd S."/>
        </authorList>
    </citation>
    <scope>NUCLEOTIDE SEQUENCE [LARGE SCALE GENOMIC DNA]</scope>
    <source>
        <strain evidence="8 9">WIWO2</strain>
    </source>
</reference>
<dbReference type="PROSITE" id="PS00108">
    <property type="entry name" value="PROTEIN_KINASE_ST"/>
    <property type="match status" value="1"/>
</dbReference>
<dbReference type="InterPro" id="IPR011009">
    <property type="entry name" value="Kinase-like_dom_sf"/>
</dbReference>
<dbReference type="Gene3D" id="1.10.510.10">
    <property type="entry name" value="Transferase(Phosphotransferase) domain 1"/>
    <property type="match status" value="1"/>
</dbReference>
<name>A0ABT5C464_9BACT</name>
<dbReference type="Gene3D" id="3.30.200.20">
    <property type="entry name" value="Phosphorylase Kinase, domain 1"/>
    <property type="match status" value="1"/>
</dbReference>
<evidence type="ECO:0000256" key="4">
    <source>
        <dbReference type="ARBA" id="ARBA00022840"/>
    </source>
</evidence>
<dbReference type="SUPFAM" id="SSF56436">
    <property type="entry name" value="C-type lectin-like"/>
    <property type="match status" value="1"/>
</dbReference>
<dbReference type="PROSITE" id="PS50011">
    <property type="entry name" value="PROTEIN_KINASE_DOM"/>
    <property type="match status" value="1"/>
</dbReference>
<evidence type="ECO:0000256" key="6">
    <source>
        <dbReference type="SAM" id="MobiDB-lite"/>
    </source>
</evidence>
<feature type="domain" description="Protein kinase" evidence="7">
    <location>
        <begin position="90"/>
        <end position="371"/>
    </location>
</feature>
<evidence type="ECO:0000259" key="7">
    <source>
        <dbReference type="PROSITE" id="PS50011"/>
    </source>
</evidence>
<evidence type="ECO:0000256" key="5">
    <source>
        <dbReference type="PROSITE-ProRule" id="PRU10141"/>
    </source>
</evidence>
<dbReference type="InterPro" id="IPR042095">
    <property type="entry name" value="SUMF_sf"/>
</dbReference>
<dbReference type="Gene3D" id="3.90.1580.10">
    <property type="entry name" value="paralog of FGE (formylglycine-generating enzyme)"/>
    <property type="match status" value="1"/>
</dbReference>
<dbReference type="Pfam" id="PF03781">
    <property type="entry name" value="FGE-sulfatase"/>
    <property type="match status" value="1"/>
</dbReference>
<dbReference type="CDD" id="cd14014">
    <property type="entry name" value="STKc_PknB_like"/>
    <property type="match status" value="1"/>
</dbReference>
<organism evidence="8 9">
    <name type="scientific">Sorangium atrum</name>
    <dbReference type="NCBI Taxonomy" id="2995308"/>
    <lineage>
        <taxon>Bacteria</taxon>
        <taxon>Pseudomonadati</taxon>
        <taxon>Myxococcota</taxon>
        <taxon>Polyangia</taxon>
        <taxon>Polyangiales</taxon>
        <taxon>Polyangiaceae</taxon>
        <taxon>Sorangium</taxon>
    </lineage>
</organism>